<protein>
    <submittedName>
        <fullName evidence="6">Uncharacterized protein</fullName>
    </submittedName>
</protein>
<keyword evidence="4" id="KW-0408">Iron</keyword>
<dbReference type="Pfam" id="PF00067">
    <property type="entry name" value="p450"/>
    <property type="match status" value="1"/>
</dbReference>
<comment type="similarity">
    <text evidence="2">Belongs to the cytochrome P450 family.</text>
</comment>
<dbReference type="GO" id="GO:0005506">
    <property type="term" value="F:iron ion binding"/>
    <property type="evidence" value="ECO:0007669"/>
    <property type="project" value="InterPro"/>
</dbReference>
<evidence type="ECO:0000256" key="2">
    <source>
        <dbReference type="ARBA" id="ARBA00010617"/>
    </source>
</evidence>
<comment type="cofactor">
    <cofactor evidence="1">
        <name>heme</name>
        <dbReference type="ChEBI" id="CHEBI:30413"/>
    </cofactor>
</comment>
<name>A0A672IPR5_SALFA</name>
<dbReference type="GO" id="GO:0005737">
    <property type="term" value="C:cytoplasm"/>
    <property type="evidence" value="ECO:0007669"/>
    <property type="project" value="TreeGrafter"/>
</dbReference>
<dbReference type="GO" id="GO:0006805">
    <property type="term" value="P:xenobiotic metabolic process"/>
    <property type="evidence" value="ECO:0007669"/>
    <property type="project" value="TreeGrafter"/>
</dbReference>
<reference evidence="6" key="3">
    <citation type="submission" date="2025-09" db="UniProtKB">
        <authorList>
            <consortium name="Ensembl"/>
        </authorList>
    </citation>
    <scope>IDENTIFICATION</scope>
</reference>
<dbReference type="InterPro" id="IPR001128">
    <property type="entry name" value="Cyt_P450"/>
</dbReference>
<evidence type="ECO:0000256" key="1">
    <source>
        <dbReference type="ARBA" id="ARBA00001971"/>
    </source>
</evidence>
<dbReference type="Gene3D" id="1.10.630.10">
    <property type="entry name" value="Cytochrome P450"/>
    <property type="match status" value="1"/>
</dbReference>
<feature type="transmembrane region" description="Helical" evidence="5">
    <location>
        <begin position="6"/>
        <end position="27"/>
    </location>
</feature>
<proteinExistence type="inferred from homology"/>
<evidence type="ECO:0000313" key="7">
    <source>
        <dbReference type="Proteomes" id="UP000472267"/>
    </source>
</evidence>
<reference evidence="6" key="1">
    <citation type="submission" date="2019-06" db="EMBL/GenBank/DDBJ databases">
        <authorList>
            <consortium name="Wellcome Sanger Institute Data Sharing"/>
        </authorList>
    </citation>
    <scope>NUCLEOTIDE SEQUENCE [LARGE SCALE GENOMIC DNA]</scope>
</reference>
<keyword evidence="7" id="KW-1185">Reference proteome</keyword>
<evidence type="ECO:0000256" key="5">
    <source>
        <dbReference type="SAM" id="Phobius"/>
    </source>
</evidence>
<evidence type="ECO:0000256" key="3">
    <source>
        <dbReference type="ARBA" id="ARBA00022723"/>
    </source>
</evidence>
<keyword evidence="3" id="KW-0479">Metal-binding</keyword>
<dbReference type="GO" id="GO:0016712">
    <property type="term" value="F:oxidoreductase activity, acting on paired donors, with incorporation or reduction of molecular oxygen, reduced flavin or flavoprotein as one donor, and incorporation of one atom of oxygen"/>
    <property type="evidence" value="ECO:0007669"/>
    <property type="project" value="TreeGrafter"/>
</dbReference>
<dbReference type="GO" id="GO:0006082">
    <property type="term" value="P:organic acid metabolic process"/>
    <property type="evidence" value="ECO:0007669"/>
    <property type="project" value="TreeGrafter"/>
</dbReference>
<evidence type="ECO:0000256" key="4">
    <source>
        <dbReference type="ARBA" id="ARBA00023004"/>
    </source>
</evidence>
<dbReference type="GO" id="GO:0020037">
    <property type="term" value="F:heme binding"/>
    <property type="evidence" value="ECO:0007669"/>
    <property type="project" value="InterPro"/>
</dbReference>
<organism evidence="6 7">
    <name type="scientific">Salarias fasciatus</name>
    <name type="common">Jewelled blenny</name>
    <name type="synonym">Blennius fasciatus</name>
    <dbReference type="NCBI Taxonomy" id="181472"/>
    <lineage>
        <taxon>Eukaryota</taxon>
        <taxon>Metazoa</taxon>
        <taxon>Chordata</taxon>
        <taxon>Craniata</taxon>
        <taxon>Vertebrata</taxon>
        <taxon>Euteleostomi</taxon>
        <taxon>Actinopterygii</taxon>
        <taxon>Neopterygii</taxon>
        <taxon>Teleostei</taxon>
        <taxon>Neoteleostei</taxon>
        <taxon>Acanthomorphata</taxon>
        <taxon>Ovalentaria</taxon>
        <taxon>Blenniimorphae</taxon>
        <taxon>Blenniiformes</taxon>
        <taxon>Blennioidei</taxon>
        <taxon>Blenniidae</taxon>
        <taxon>Salariinae</taxon>
        <taxon>Salarias</taxon>
    </lineage>
</organism>
<dbReference type="InterPro" id="IPR036396">
    <property type="entry name" value="Cyt_P450_sf"/>
</dbReference>
<dbReference type="SUPFAM" id="SSF48264">
    <property type="entry name" value="Cytochrome P450"/>
    <property type="match status" value="1"/>
</dbReference>
<dbReference type="Proteomes" id="UP000472267">
    <property type="component" value="Chromosome 14"/>
</dbReference>
<dbReference type="InterPro" id="IPR050182">
    <property type="entry name" value="Cytochrome_P450_fam2"/>
</dbReference>
<dbReference type="PANTHER" id="PTHR24300">
    <property type="entry name" value="CYTOCHROME P450 508A4-RELATED"/>
    <property type="match status" value="1"/>
</dbReference>
<sequence>KKGFIVRLSGTLILGGLIVVLVWLVGLKSRRRWSLPPGPTALPIVGNLLVLDKKAPFKTLLEWSKIYGPVMTVYMGLNRVVVLVGYDTVKEALVDQADDFTGRGPIAFMVRASRGYGISNGERWSQLRRFTLTTLRDFGMGRKGMEEWIQEVSSQLIDRIQSTKGMLGLCNQ</sequence>
<gene>
    <name evidence="6" type="primary">LOC115401240</name>
</gene>
<dbReference type="PRINTS" id="PR00463">
    <property type="entry name" value="EP450I"/>
</dbReference>
<dbReference type="PANTHER" id="PTHR24300:SF153">
    <property type="entry name" value="CYTOCHROME P450 2G1-LIKE-RELATED"/>
    <property type="match status" value="1"/>
</dbReference>
<reference evidence="6" key="2">
    <citation type="submission" date="2025-08" db="UniProtKB">
        <authorList>
            <consortium name="Ensembl"/>
        </authorList>
    </citation>
    <scope>IDENTIFICATION</scope>
</reference>
<dbReference type="Ensembl" id="ENSSFAT00005044625.1">
    <property type="protein sequence ID" value="ENSSFAP00005043079.1"/>
    <property type="gene ID" value="ENSSFAG00005021335.1"/>
</dbReference>
<evidence type="ECO:0000313" key="6">
    <source>
        <dbReference type="Ensembl" id="ENSSFAP00005043079.1"/>
    </source>
</evidence>
<dbReference type="AlphaFoldDB" id="A0A672IPR5"/>
<keyword evidence="5" id="KW-0812">Transmembrane</keyword>
<dbReference type="InterPro" id="IPR002401">
    <property type="entry name" value="Cyt_P450_E_grp-I"/>
</dbReference>
<accession>A0A672IPR5</accession>
<keyword evidence="5" id="KW-0472">Membrane</keyword>
<keyword evidence="5" id="KW-1133">Transmembrane helix</keyword>